<dbReference type="GO" id="GO:0005524">
    <property type="term" value="F:ATP binding"/>
    <property type="evidence" value="ECO:0007669"/>
    <property type="project" value="UniProtKB-UniRule"/>
</dbReference>
<evidence type="ECO:0000256" key="5">
    <source>
        <dbReference type="ARBA" id="ARBA00022840"/>
    </source>
</evidence>
<keyword evidence="1 12" id="KW-0723">Serine/threonine-protein kinase</keyword>
<dbReference type="STRING" id="1890364.A0A2P6N2F0"/>
<accession>A0A2P6N2F0</accession>
<proteinExistence type="inferred from homology"/>
<keyword evidence="3 9" id="KW-0547">Nucleotide-binding</keyword>
<dbReference type="Pfam" id="PF00069">
    <property type="entry name" value="Pkinase"/>
    <property type="match status" value="1"/>
</dbReference>
<protein>
    <recommendedName>
        <fullName evidence="13">Aurora kinase</fullName>
        <ecNumber evidence="13">2.7.11.1</ecNumber>
    </recommendedName>
</protein>
<dbReference type="InterPro" id="IPR017441">
    <property type="entry name" value="Protein_kinase_ATP_BS"/>
</dbReference>
<evidence type="ECO:0000256" key="9">
    <source>
        <dbReference type="PIRSR" id="PIRSR630616-2"/>
    </source>
</evidence>
<dbReference type="InParanoid" id="A0A2P6N2F0"/>
<feature type="compositionally biased region" description="Low complexity" evidence="14">
    <location>
        <begin position="106"/>
        <end position="138"/>
    </location>
</feature>
<feature type="binding site" evidence="9">
    <location>
        <begin position="232"/>
        <end position="234"/>
    </location>
    <ligand>
        <name>ATP</name>
        <dbReference type="ChEBI" id="CHEBI:30616"/>
    </ligand>
</feature>
<dbReference type="Gene3D" id="1.10.510.10">
    <property type="entry name" value="Transferase(Phosphotransferase) domain 1"/>
    <property type="match status" value="1"/>
</dbReference>
<dbReference type="Gene3D" id="3.30.200.20">
    <property type="entry name" value="Phosphorylase Kinase, domain 1"/>
    <property type="match status" value="1"/>
</dbReference>
<feature type="binding site" evidence="9">
    <location>
        <position position="295"/>
    </location>
    <ligand>
        <name>ATP</name>
        <dbReference type="ChEBI" id="CHEBI:30616"/>
    </ligand>
</feature>
<evidence type="ECO:0000256" key="10">
    <source>
        <dbReference type="PIRSR" id="PIRSR630616-3"/>
    </source>
</evidence>
<keyword evidence="17" id="KW-1185">Reference proteome</keyword>
<feature type="binding site" evidence="9">
    <location>
        <begin position="281"/>
        <end position="282"/>
    </location>
    <ligand>
        <name>ATP</name>
        <dbReference type="ChEBI" id="CHEBI:30616"/>
    </ligand>
</feature>
<evidence type="ECO:0000256" key="1">
    <source>
        <dbReference type="ARBA" id="ARBA00022527"/>
    </source>
</evidence>
<comment type="similarity">
    <text evidence="13">Belongs to the protein kinase superfamily. Ser/Thr protein kinase family. Aurora subfamily.</text>
</comment>
<evidence type="ECO:0000256" key="6">
    <source>
        <dbReference type="ARBA" id="ARBA00047899"/>
    </source>
</evidence>
<dbReference type="SUPFAM" id="SSF56112">
    <property type="entry name" value="Protein kinase-like (PK-like)"/>
    <property type="match status" value="1"/>
</dbReference>
<evidence type="ECO:0000256" key="13">
    <source>
        <dbReference type="RuleBase" id="RU367134"/>
    </source>
</evidence>
<dbReference type="OrthoDB" id="377346at2759"/>
<dbReference type="AlphaFoldDB" id="A0A2P6N2F0"/>
<gene>
    <name evidence="16" type="ORF">PROFUN_13927</name>
</gene>
<evidence type="ECO:0000313" key="16">
    <source>
        <dbReference type="EMBL" id="PRP78125.1"/>
    </source>
</evidence>
<dbReference type="InterPro" id="IPR008271">
    <property type="entry name" value="Ser/Thr_kinase_AS"/>
</dbReference>
<dbReference type="SMART" id="SM00220">
    <property type="entry name" value="S_TKc"/>
    <property type="match status" value="1"/>
</dbReference>
<evidence type="ECO:0000256" key="4">
    <source>
        <dbReference type="ARBA" id="ARBA00022777"/>
    </source>
</evidence>
<evidence type="ECO:0000256" key="2">
    <source>
        <dbReference type="ARBA" id="ARBA00022679"/>
    </source>
</evidence>
<evidence type="ECO:0000256" key="14">
    <source>
        <dbReference type="SAM" id="MobiDB-lite"/>
    </source>
</evidence>
<evidence type="ECO:0000256" key="12">
    <source>
        <dbReference type="RuleBase" id="RU000304"/>
    </source>
</evidence>
<evidence type="ECO:0000259" key="15">
    <source>
        <dbReference type="PROSITE" id="PS50011"/>
    </source>
</evidence>
<dbReference type="FunFam" id="1.10.510.10:FF:000235">
    <property type="entry name" value="Serine/threonine-protein kinase ark1"/>
    <property type="match status" value="1"/>
</dbReference>
<organism evidence="16 17">
    <name type="scientific">Planoprotostelium fungivorum</name>
    <dbReference type="NCBI Taxonomy" id="1890364"/>
    <lineage>
        <taxon>Eukaryota</taxon>
        <taxon>Amoebozoa</taxon>
        <taxon>Evosea</taxon>
        <taxon>Variosea</taxon>
        <taxon>Cavosteliida</taxon>
        <taxon>Cavosteliaceae</taxon>
        <taxon>Planoprotostelium</taxon>
    </lineage>
</organism>
<comment type="caution">
    <text evidence="16">The sequence shown here is derived from an EMBL/GenBank/DDBJ whole genome shotgun (WGS) entry which is preliminary data.</text>
</comment>
<dbReference type="EC" id="2.7.11.1" evidence="13"/>
<dbReference type="InterPro" id="IPR030616">
    <property type="entry name" value="Aur-like"/>
</dbReference>
<dbReference type="FunFam" id="3.30.200.20:FF:000042">
    <property type="entry name" value="Aurora kinase A"/>
    <property type="match status" value="1"/>
</dbReference>
<feature type="active site" description="Proton acceptor" evidence="8">
    <location>
        <position position="277"/>
    </location>
</feature>
<dbReference type="PROSITE" id="PS50011">
    <property type="entry name" value="PROTEIN_KINASE_DOM"/>
    <property type="match status" value="1"/>
</dbReference>
<keyword evidence="4 13" id="KW-0418">Kinase</keyword>
<dbReference type="PROSITE" id="PS00108">
    <property type="entry name" value="PROTEIN_KINASE_ST"/>
    <property type="match status" value="1"/>
</dbReference>
<dbReference type="Proteomes" id="UP000241769">
    <property type="component" value="Unassembled WGS sequence"/>
</dbReference>
<feature type="cross-link" description="Glycyl lysine isopeptide (Lys-Gly) (interchain with G-Cter in SUMO2)" evidence="10">
    <location>
        <position position="279"/>
    </location>
</feature>
<dbReference type="InterPro" id="IPR000719">
    <property type="entry name" value="Prot_kinase_dom"/>
</dbReference>
<keyword evidence="5 9" id="KW-0067">ATP-binding</keyword>
<evidence type="ECO:0000256" key="11">
    <source>
        <dbReference type="PROSITE-ProRule" id="PRU10141"/>
    </source>
</evidence>
<feature type="binding site" evidence="9">
    <location>
        <position position="164"/>
    </location>
    <ligand>
        <name>ATP</name>
        <dbReference type="ChEBI" id="CHEBI:30616"/>
    </ligand>
</feature>
<dbReference type="GO" id="GO:0004674">
    <property type="term" value="F:protein serine/threonine kinase activity"/>
    <property type="evidence" value="ECO:0007669"/>
    <property type="project" value="UniProtKB-KW"/>
</dbReference>
<dbReference type="InterPro" id="IPR011009">
    <property type="entry name" value="Kinase-like_dom_sf"/>
</dbReference>
<dbReference type="PROSITE" id="PS00107">
    <property type="entry name" value="PROTEIN_KINASE_ATP"/>
    <property type="match status" value="1"/>
</dbReference>
<evidence type="ECO:0000256" key="8">
    <source>
        <dbReference type="PIRSR" id="PIRSR630616-1"/>
    </source>
</evidence>
<reference evidence="16 17" key="1">
    <citation type="journal article" date="2018" name="Genome Biol. Evol.">
        <title>Multiple Roots of Fruiting Body Formation in Amoebozoa.</title>
        <authorList>
            <person name="Hillmann F."/>
            <person name="Forbes G."/>
            <person name="Novohradska S."/>
            <person name="Ferling I."/>
            <person name="Riege K."/>
            <person name="Groth M."/>
            <person name="Westermann M."/>
            <person name="Marz M."/>
            <person name="Spaller T."/>
            <person name="Winckler T."/>
            <person name="Schaap P."/>
            <person name="Glockner G."/>
        </authorList>
    </citation>
    <scope>NUCLEOTIDE SEQUENCE [LARGE SCALE GENOMIC DNA]</scope>
    <source>
        <strain evidence="16 17">Jena</strain>
    </source>
</reference>
<dbReference type="CDD" id="cd14007">
    <property type="entry name" value="STKc_Aurora"/>
    <property type="match status" value="1"/>
</dbReference>
<feature type="compositionally biased region" description="Polar residues" evidence="14">
    <location>
        <begin position="89"/>
        <end position="100"/>
    </location>
</feature>
<comment type="catalytic activity">
    <reaction evidence="7 13">
        <text>L-seryl-[protein] + ATP = O-phospho-L-seryl-[protein] + ADP + H(+)</text>
        <dbReference type="Rhea" id="RHEA:17989"/>
        <dbReference type="Rhea" id="RHEA-COMP:9863"/>
        <dbReference type="Rhea" id="RHEA-COMP:11604"/>
        <dbReference type="ChEBI" id="CHEBI:15378"/>
        <dbReference type="ChEBI" id="CHEBI:29999"/>
        <dbReference type="ChEBI" id="CHEBI:30616"/>
        <dbReference type="ChEBI" id="CHEBI:83421"/>
        <dbReference type="ChEBI" id="CHEBI:456216"/>
        <dbReference type="EC" id="2.7.11.1"/>
    </reaction>
</comment>
<dbReference type="FunCoup" id="A0A2P6N2F0">
    <property type="interactions" value="111"/>
</dbReference>
<evidence type="ECO:0000256" key="7">
    <source>
        <dbReference type="ARBA" id="ARBA00048679"/>
    </source>
</evidence>
<keyword evidence="2 13" id="KW-0808">Transferase</keyword>
<evidence type="ECO:0000256" key="3">
    <source>
        <dbReference type="ARBA" id="ARBA00022741"/>
    </source>
</evidence>
<comment type="catalytic activity">
    <reaction evidence="6 13">
        <text>L-threonyl-[protein] + ATP = O-phospho-L-threonyl-[protein] + ADP + H(+)</text>
        <dbReference type="Rhea" id="RHEA:46608"/>
        <dbReference type="Rhea" id="RHEA-COMP:11060"/>
        <dbReference type="Rhea" id="RHEA-COMP:11605"/>
        <dbReference type="ChEBI" id="CHEBI:15378"/>
        <dbReference type="ChEBI" id="CHEBI:30013"/>
        <dbReference type="ChEBI" id="CHEBI:30616"/>
        <dbReference type="ChEBI" id="CHEBI:61977"/>
        <dbReference type="ChEBI" id="CHEBI:456216"/>
        <dbReference type="EC" id="2.7.11.1"/>
    </reaction>
</comment>
<dbReference type="PANTHER" id="PTHR24350">
    <property type="entry name" value="SERINE/THREONINE-PROTEIN KINASE IAL-RELATED"/>
    <property type="match status" value="1"/>
</dbReference>
<feature type="region of interest" description="Disordered" evidence="14">
    <location>
        <begin position="66"/>
        <end position="146"/>
    </location>
</feature>
<sequence>MKAVNTQMNSVSLNKENLSTASKTFEDGKNMKPARAAPVGIKLSSKPISATSTAATQKPSVKISTAIKPQPSTLTSVRPPSAQIKAAPPTNTTTGPSRPVTSGPVRPAAGPVRTTTTTSTAGVTTVHTAPAPSQSASTAEKKDQGKKRWTLNDFDIGKPLGQGKFGNVYMAREKSSGFVCALKVLFKNQLQSARVEHQLRREVEIQSHLRHPNIIRLFGYFYDQNRVYLIIEYAAGGELFKELRRVERFDEKLSATYIYQLAGALEYCHNKHVIHRDIKPENLLVGTDNTIKIGDFGWSVHAPTSRRTTLCGTLDYLPPEMVEGKPHGATADVWSLGVLLYEFLVGRPPFETSSTSETHRKISQVQMEYPEYITEGAKDLISRLLQHDPAQRITMKAVQTHPWIKENAKNWKETQ</sequence>
<feature type="compositionally biased region" description="Polar residues" evidence="14">
    <location>
        <begin position="1"/>
        <end position="23"/>
    </location>
</feature>
<dbReference type="EMBL" id="MDYQ01000239">
    <property type="protein sequence ID" value="PRP78125.1"/>
    <property type="molecule type" value="Genomic_DNA"/>
</dbReference>
<feature type="binding site" evidence="9 11">
    <location>
        <position position="183"/>
    </location>
    <ligand>
        <name>ATP</name>
        <dbReference type="ChEBI" id="CHEBI:30616"/>
    </ligand>
</feature>
<feature type="region of interest" description="Disordered" evidence="14">
    <location>
        <begin position="1"/>
        <end position="33"/>
    </location>
</feature>
<name>A0A2P6N2F0_9EUKA</name>
<evidence type="ECO:0000313" key="17">
    <source>
        <dbReference type="Proteomes" id="UP000241769"/>
    </source>
</evidence>
<feature type="domain" description="Protein kinase" evidence="15">
    <location>
        <begin position="154"/>
        <end position="404"/>
    </location>
</feature>